<dbReference type="SUPFAM" id="SSF54001">
    <property type="entry name" value="Cysteine proteinases"/>
    <property type="match status" value="1"/>
</dbReference>
<protein>
    <submittedName>
        <fullName evidence="2">Transglutaminase family protein</fullName>
    </submittedName>
</protein>
<evidence type="ECO:0000259" key="1">
    <source>
        <dbReference type="Pfam" id="PF01841"/>
    </source>
</evidence>
<dbReference type="PANTHER" id="PTHR33490">
    <property type="entry name" value="BLR5614 PROTEIN-RELATED"/>
    <property type="match status" value="1"/>
</dbReference>
<proteinExistence type="predicted"/>
<evidence type="ECO:0000313" key="2">
    <source>
        <dbReference type="EMBL" id="MBC5661565.1"/>
    </source>
</evidence>
<dbReference type="Proteomes" id="UP000615234">
    <property type="component" value="Unassembled WGS sequence"/>
</dbReference>
<gene>
    <name evidence="2" type="ORF">H8S09_01435</name>
</gene>
<name>A0A8I0AMS4_9FIRM</name>
<sequence length="201" mass="23528">MKLIQRNRDAAYLQYDKYVDFDNPMVMEKAMDLTKNCRSVYEKIETIYYFVRDEIDHTWDAKDSTITISASDVLEKKTGISYSKANLLAALMRANGIYTGFCYQRIKRFTYDNKLALHALNAVFEPDVKKWIRLDARGNNYQFQADFSINERHLGYEIRPELGEFEFDDLIAVPLPSTMAVLEKSTNAIKMYYNDLPDYND</sequence>
<comment type="caution">
    <text evidence="2">The sequence shown here is derived from an EMBL/GenBank/DDBJ whole genome shotgun (WGS) entry which is preliminary data.</text>
</comment>
<dbReference type="Gene3D" id="3.10.620.30">
    <property type="match status" value="1"/>
</dbReference>
<accession>A0A8I0AMS4</accession>
<reference evidence="2 3" key="1">
    <citation type="submission" date="2020-08" db="EMBL/GenBank/DDBJ databases">
        <title>Genome public.</title>
        <authorList>
            <person name="Liu C."/>
            <person name="Sun Q."/>
        </authorList>
    </citation>
    <scope>NUCLEOTIDE SEQUENCE [LARGE SCALE GENOMIC DNA]</scope>
    <source>
        <strain evidence="2 3">NSJ-10</strain>
    </source>
</reference>
<dbReference type="EMBL" id="JACOOX010000001">
    <property type="protein sequence ID" value="MBC5661565.1"/>
    <property type="molecule type" value="Genomic_DNA"/>
</dbReference>
<organism evidence="2 3">
    <name type="scientific">Coprococcus hominis</name>
    <name type="common">ex Liu et al. 2022</name>
    <dbReference type="NCBI Taxonomy" id="2763039"/>
    <lineage>
        <taxon>Bacteria</taxon>
        <taxon>Bacillati</taxon>
        <taxon>Bacillota</taxon>
        <taxon>Clostridia</taxon>
        <taxon>Lachnospirales</taxon>
        <taxon>Lachnospiraceae</taxon>
        <taxon>Coprococcus</taxon>
    </lineage>
</organism>
<dbReference type="InterPro" id="IPR038765">
    <property type="entry name" value="Papain-like_cys_pep_sf"/>
</dbReference>
<dbReference type="AlphaFoldDB" id="A0A8I0AMS4"/>
<keyword evidence="3" id="KW-1185">Reference proteome</keyword>
<dbReference type="InterPro" id="IPR002931">
    <property type="entry name" value="Transglutaminase-like"/>
</dbReference>
<dbReference type="RefSeq" id="WP_186847253.1">
    <property type="nucleotide sequence ID" value="NZ_JACOOX010000001.1"/>
</dbReference>
<feature type="domain" description="Transglutaminase-like" evidence="1">
    <location>
        <begin position="31"/>
        <end position="136"/>
    </location>
</feature>
<evidence type="ECO:0000313" key="3">
    <source>
        <dbReference type="Proteomes" id="UP000615234"/>
    </source>
</evidence>
<dbReference type="Pfam" id="PF01841">
    <property type="entry name" value="Transglut_core"/>
    <property type="match status" value="1"/>
</dbReference>
<dbReference type="PANTHER" id="PTHR33490:SF3">
    <property type="entry name" value="CONSERVED INTEGRAL MEMBRANE PROTEIN"/>
    <property type="match status" value="1"/>
</dbReference>